<comment type="caution">
    <text evidence="1">The sequence shown here is derived from an EMBL/GenBank/DDBJ whole genome shotgun (WGS) entry which is preliminary data.</text>
</comment>
<organism evidence="1 2">
    <name type="scientific">Edaphobacter aggregans</name>
    <dbReference type="NCBI Taxonomy" id="570835"/>
    <lineage>
        <taxon>Bacteria</taxon>
        <taxon>Pseudomonadati</taxon>
        <taxon>Acidobacteriota</taxon>
        <taxon>Terriglobia</taxon>
        <taxon>Terriglobales</taxon>
        <taxon>Acidobacteriaceae</taxon>
        <taxon>Edaphobacter</taxon>
    </lineage>
</organism>
<proteinExistence type="predicted"/>
<dbReference type="Gene3D" id="1.25.40.10">
    <property type="entry name" value="Tetratricopeptide repeat domain"/>
    <property type="match status" value="1"/>
</dbReference>
<accession>A0A3R9PCL6</accession>
<dbReference type="AlphaFoldDB" id="A0A3R9PCL6"/>
<dbReference type="EMBL" id="RSDW01000001">
    <property type="protein sequence ID" value="RSL18716.1"/>
    <property type="molecule type" value="Genomic_DNA"/>
</dbReference>
<protein>
    <submittedName>
        <fullName evidence="1">Tetratricopeptide repeat protein</fullName>
    </submittedName>
</protein>
<dbReference type="Pfam" id="PF14559">
    <property type="entry name" value="TPR_19"/>
    <property type="match status" value="1"/>
</dbReference>
<dbReference type="OrthoDB" id="119035at2"/>
<dbReference type="SUPFAM" id="SSF48452">
    <property type="entry name" value="TPR-like"/>
    <property type="match status" value="1"/>
</dbReference>
<keyword evidence="2" id="KW-1185">Reference proteome</keyword>
<name>A0A3R9PCL6_9BACT</name>
<evidence type="ECO:0000313" key="1">
    <source>
        <dbReference type="EMBL" id="RSL18716.1"/>
    </source>
</evidence>
<gene>
    <name evidence="1" type="ORF">EDE15_4315</name>
</gene>
<sequence length="295" mass="32586">MKVGNIALTILLFEFLGTPFASPKIAMPFQNQQQSAVTAQHIETVPELHAKLSADQQLVFDRAGKLFDQGKFAEATPLFRELLTQEPGDPVLAKITAECAINGNDYSAAKRLIDPVLAANETDWQAHTLRARLAAQSGDKATRDVEIALISKLHEQALIPGQLTQYPIERDSLPNGGSILIFQSIYPWGNFKVHNYARIFDMDGKLLRRITLESADFDQPPFAKEHPAEAVAGGRRFSYDSYQTGPTQPNGQHTEMHALFGFVDKEPTYDEMRTRFLQLATGGGQPTSTNAHPAP</sequence>
<dbReference type="Proteomes" id="UP000269669">
    <property type="component" value="Unassembled WGS sequence"/>
</dbReference>
<evidence type="ECO:0000313" key="2">
    <source>
        <dbReference type="Proteomes" id="UP000269669"/>
    </source>
</evidence>
<reference evidence="1 2" key="1">
    <citation type="submission" date="2018-12" db="EMBL/GenBank/DDBJ databases">
        <title>Sequencing of bacterial isolates from soil warming experiment in Harvard Forest, Massachusetts, USA.</title>
        <authorList>
            <person name="Deangelis K."/>
        </authorList>
    </citation>
    <scope>NUCLEOTIDE SEQUENCE [LARGE SCALE GENOMIC DNA]</scope>
    <source>
        <strain evidence="1 2">EB153</strain>
    </source>
</reference>
<dbReference type="InterPro" id="IPR011990">
    <property type="entry name" value="TPR-like_helical_dom_sf"/>
</dbReference>